<dbReference type="Gene3D" id="3.40.960.10">
    <property type="entry name" value="VSR Endonuclease"/>
    <property type="match status" value="1"/>
</dbReference>
<protein>
    <submittedName>
        <fullName evidence="2">DUF559 domain-containing protein</fullName>
    </submittedName>
</protein>
<comment type="caution">
    <text evidence="2">The sequence shown here is derived from an EMBL/GenBank/DDBJ whole genome shotgun (WGS) entry which is preliminary data.</text>
</comment>
<sequence>MGRVPKLPAGPIRRATLLQTMTAWQISRDYTPVLNGVYVRADQPVDYAQRSRALGVAFPDGVLSGWSAAALHGYRYVPERAEPELILLRPARRRAGVRFGYGALAVDEHEDVYGYELTSHLRTAYDLGRRLPLDRAVEAVDGLCNIGRCDPDGLHALIERHRGDRGLKQLRRVVELADGGAESPWETRTRLLVVRAGFEKPETQVLLVDGDGRLVAQVDMAWPTYRVVLEYDGDHHRERDRYARDVRRTNSIRRLGWDVVVATKEMVLRHPDELLERVASALRAGGATYLPAGNGPR</sequence>
<dbReference type="Proteomes" id="UP000305109">
    <property type="component" value="Unassembled WGS sequence"/>
</dbReference>
<organism evidence="2 3">
    <name type="scientific">Rhodococcus oryzae</name>
    <dbReference type="NCBI Taxonomy" id="2571143"/>
    <lineage>
        <taxon>Bacteria</taxon>
        <taxon>Bacillati</taxon>
        <taxon>Actinomycetota</taxon>
        <taxon>Actinomycetes</taxon>
        <taxon>Mycobacteriales</taxon>
        <taxon>Nocardiaceae</taxon>
        <taxon>Rhodococcus</taxon>
    </lineage>
</organism>
<keyword evidence="3" id="KW-1185">Reference proteome</keyword>
<dbReference type="SUPFAM" id="SSF52980">
    <property type="entry name" value="Restriction endonuclease-like"/>
    <property type="match status" value="1"/>
</dbReference>
<dbReference type="EMBL" id="SUMD01000003">
    <property type="protein sequence ID" value="TJZ79376.1"/>
    <property type="molecule type" value="Genomic_DNA"/>
</dbReference>
<proteinExistence type="predicted"/>
<accession>A0ABY2RMK4</accession>
<evidence type="ECO:0000313" key="2">
    <source>
        <dbReference type="EMBL" id="TJZ79376.1"/>
    </source>
</evidence>
<gene>
    <name evidence="2" type="ORF">FCG67_06995</name>
</gene>
<feature type="domain" description="DUF559" evidence="1">
    <location>
        <begin position="218"/>
        <end position="282"/>
    </location>
</feature>
<name>A0ABY2RMK4_9NOCA</name>
<dbReference type="InterPro" id="IPR007569">
    <property type="entry name" value="DUF559"/>
</dbReference>
<dbReference type="Pfam" id="PF04480">
    <property type="entry name" value="DUF559"/>
    <property type="match status" value="1"/>
</dbReference>
<evidence type="ECO:0000313" key="3">
    <source>
        <dbReference type="Proteomes" id="UP000305109"/>
    </source>
</evidence>
<dbReference type="InterPro" id="IPR011335">
    <property type="entry name" value="Restrct_endonuc-II-like"/>
</dbReference>
<reference evidence="2 3" key="1">
    <citation type="submission" date="2019-04" db="EMBL/GenBank/DDBJ databases">
        <title>Rhodococcus oryzae sp. nov., a novel actinomycete isolated from rhizosphere soil of rice (Oryza sativa L.).</title>
        <authorList>
            <person name="Li C."/>
        </authorList>
    </citation>
    <scope>NUCLEOTIDE SEQUENCE [LARGE SCALE GENOMIC DNA]</scope>
    <source>
        <strain evidence="2 3">NEAU-CX67</strain>
    </source>
</reference>
<evidence type="ECO:0000259" key="1">
    <source>
        <dbReference type="Pfam" id="PF04480"/>
    </source>
</evidence>
<dbReference type="RefSeq" id="WP_136908430.1">
    <property type="nucleotide sequence ID" value="NZ_SUMD01000003.1"/>
</dbReference>